<keyword evidence="3" id="KW-1185">Reference proteome</keyword>
<dbReference type="AlphaFoldDB" id="A0AAV4QDB5"/>
<feature type="region of interest" description="Disordered" evidence="1">
    <location>
        <begin position="1"/>
        <end position="75"/>
    </location>
</feature>
<accession>A0AAV4QDB5</accession>
<name>A0AAV4QDB5_9ARAC</name>
<reference evidence="2 3" key="1">
    <citation type="submission" date="2021-06" db="EMBL/GenBank/DDBJ databases">
        <title>Caerostris darwini draft genome.</title>
        <authorList>
            <person name="Kono N."/>
            <person name="Arakawa K."/>
        </authorList>
    </citation>
    <scope>NUCLEOTIDE SEQUENCE [LARGE SCALE GENOMIC DNA]</scope>
</reference>
<evidence type="ECO:0000313" key="2">
    <source>
        <dbReference type="EMBL" id="GIY07425.1"/>
    </source>
</evidence>
<protein>
    <submittedName>
        <fullName evidence="2">Uncharacterized protein</fullName>
    </submittedName>
</protein>
<evidence type="ECO:0000313" key="3">
    <source>
        <dbReference type="Proteomes" id="UP001054837"/>
    </source>
</evidence>
<proteinExistence type="predicted"/>
<organism evidence="2 3">
    <name type="scientific">Caerostris darwini</name>
    <dbReference type="NCBI Taxonomy" id="1538125"/>
    <lineage>
        <taxon>Eukaryota</taxon>
        <taxon>Metazoa</taxon>
        <taxon>Ecdysozoa</taxon>
        <taxon>Arthropoda</taxon>
        <taxon>Chelicerata</taxon>
        <taxon>Arachnida</taxon>
        <taxon>Araneae</taxon>
        <taxon>Araneomorphae</taxon>
        <taxon>Entelegynae</taxon>
        <taxon>Araneoidea</taxon>
        <taxon>Araneidae</taxon>
        <taxon>Caerostris</taxon>
    </lineage>
</organism>
<gene>
    <name evidence="2" type="ORF">CDAR_622271</name>
</gene>
<sequence>MWSREKYTPPQRRSVVTLRTMHSRSTEVSRGGKNRMEFTPSITSGPFPFGHPQSPGRPSHTITDVPELDPEGGTNDHQRLFIVEVGALLHVHGRLGERDIV</sequence>
<evidence type="ECO:0000256" key="1">
    <source>
        <dbReference type="SAM" id="MobiDB-lite"/>
    </source>
</evidence>
<dbReference type="EMBL" id="BPLQ01004339">
    <property type="protein sequence ID" value="GIY07425.1"/>
    <property type="molecule type" value="Genomic_DNA"/>
</dbReference>
<dbReference type="Proteomes" id="UP001054837">
    <property type="component" value="Unassembled WGS sequence"/>
</dbReference>
<comment type="caution">
    <text evidence="2">The sequence shown here is derived from an EMBL/GenBank/DDBJ whole genome shotgun (WGS) entry which is preliminary data.</text>
</comment>